<evidence type="ECO:0000313" key="1">
    <source>
        <dbReference type="EMBL" id="OMO86316.1"/>
    </source>
</evidence>
<protein>
    <submittedName>
        <fullName evidence="1">Uncharacterized protein</fullName>
    </submittedName>
</protein>
<proteinExistence type="predicted"/>
<reference evidence="2" key="1">
    <citation type="submission" date="2013-09" db="EMBL/GenBank/DDBJ databases">
        <title>Corchorus olitorius genome sequencing.</title>
        <authorList>
            <person name="Alam M."/>
            <person name="Haque M.S."/>
            <person name="Islam M.S."/>
            <person name="Emdad E.M."/>
            <person name="Islam M.M."/>
            <person name="Ahmed B."/>
            <person name="Halim A."/>
            <person name="Hossen Q.M.M."/>
            <person name="Hossain M.Z."/>
            <person name="Ahmed R."/>
            <person name="Khan M.M."/>
            <person name="Islam R."/>
            <person name="Rashid M.M."/>
            <person name="Khan S.A."/>
            <person name="Rahman M.S."/>
            <person name="Alam M."/>
            <person name="Yahiya A.S."/>
            <person name="Khan M.S."/>
            <person name="Azam M.S."/>
            <person name="Haque T."/>
            <person name="Lashkar M.Z.H."/>
            <person name="Akhand A.I."/>
            <person name="Morshed G."/>
            <person name="Roy S."/>
            <person name="Uddin K.S."/>
            <person name="Rabeya T."/>
            <person name="Hossain A.S."/>
            <person name="Chowdhury A."/>
            <person name="Snigdha A.R."/>
            <person name="Mortoza M.S."/>
            <person name="Matin S.A."/>
            <person name="Hoque S.M.E."/>
            <person name="Islam M.K."/>
            <person name="Roy D.K."/>
            <person name="Haider R."/>
            <person name="Moosa M.M."/>
            <person name="Elias S.M."/>
            <person name="Hasan A.M."/>
            <person name="Jahan S."/>
            <person name="Shafiuddin M."/>
            <person name="Mahmood N."/>
            <person name="Shommy N.S."/>
        </authorList>
    </citation>
    <scope>NUCLEOTIDE SEQUENCE [LARGE SCALE GENOMIC DNA]</scope>
    <source>
        <strain evidence="2">cv. O-4</strain>
    </source>
</reference>
<dbReference type="Proteomes" id="UP000187203">
    <property type="component" value="Unassembled WGS sequence"/>
</dbReference>
<name>A0A1R3IUQ8_9ROSI</name>
<organism evidence="1 2">
    <name type="scientific">Corchorus olitorius</name>
    <dbReference type="NCBI Taxonomy" id="93759"/>
    <lineage>
        <taxon>Eukaryota</taxon>
        <taxon>Viridiplantae</taxon>
        <taxon>Streptophyta</taxon>
        <taxon>Embryophyta</taxon>
        <taxon>Tracheophyta</taxon>
        <taxon>Spermatophyta</taxon>
        <taxon>Magnoliopsida</taxon>
        <taxon>eudicotyledons</taxon>
        <taxon>Gunneridae</taxon>
        <taxon>Pentapetalae</taxon>
        <taxon>rosids</taxon>
        <taxon>malvids</taxon>
        <taxon>Malvales</taxon>
        <taxon>Malvaceae</taxon>
        <taxon>Grewioideae</taxon>
        <taxon>Apeibeae</taxon>
        <taxon>Corchorus</taxon>
    </lineage>
</organism>
<comment type="caution">
    <text evidence="1">The sequence shown here is derived from an EMBL/GenBank/DDBJ whole genome shotgun (WGS) entry which is preliminary data.</text>
</comment>
<dbReference type="AlphaFoldDB" id="A0A1R3IUQ8"/>
<keyword evidence="2" id="KW-1185">Reference proteome</keyword>
<dbReference type="EMBL" id="AWUE01017594">
    <property type="protein sequence ID" value="OMO86316.1"/>
    <property type="molecule type" value="Genomic_DNA"/>
</dbReference>
<gene>
    <name evidence="1" type="ORF">COLO4_21243</name>
</gene>
<evidence type="ECO:0000313" key="2">
    <source>
        <dbReference type="Proteomes" id="UP000187203"/>
    </source>
</evidence>
<accession>A0A1R3IUQ8</accession>
<sequence length="81" mass="9641">MENLRERLHVFCSWQSRERPEGSSFGYSLVRILCGKISVFEREFLGVILGEDPVGELVVSERFLWERRLWRAQVNSLNLWK</sequence>